<sequence>MKFNFLFALFLLLVMFACKTRNNEKASEPAHKDSTTAAASQPGFAGVEFASKMDLACGMLLTAGIQDTAHYKGKVYGFCSKDCKNDFLKTPEAFLASKYRH</sequence>
<dbReference type="PROSITE" id="PS51257">
    <property type="entry name" value="PROKAR_LIPOPROTEIN"/>
    <property type="match status" value="1"/>
</dbReference>
<dbReference type="GO" id="GO:0016491">
    <property type="term" value="F:oxidoreductase activity"/>
    <property type="evidence" value="ECO:0007669"/>
    <property type="project" value="InterPro"/>
</dbReference>
<feature type="chain" id="PRO_5013320284" description="TRASH domain-containing protein" evidence="1">
    <location>
        <begin position="27"/>
        <end position="101"/>
    </location>
</feature>
<keyword evidence="1" id="KW-0732">Signal</keyword>
<dbReference type="Gene3D" id="1.10.620.20">
    <property type="entry name" value="Ribonucleotide Reductase, subunit A"/>
    <property type="match status" value="1"/>
</dbReference>
<dbReference type="Pfam" id="PF04945">
    <property type="entry name" value="YHS"/>
    <property type="match status" value="1"/>
</dbReference>
<dbReference type="InterPro" id="IPR007029">
    <property type="entry name" value="YHS_dom"/>
</dbReference>
<dbReference type="Proteomes" id="UP000192796">
    <property type="component" value="Unassembled WGS sequence"/>
</dbReference>
<dbReference type="OrthoDB" id="678327at2"/>
<accession>A0A1V9FQU5</accession>
<gene>
    <name evidence="3" type="ORF">A3860_32440</name>
</gene>
<evidence type="ECO:0000259" key="2">
    <source>
        <dbReference type="SMART" id="SM00746"/>
    </source>
</evidence>
<dbReference type="InterPro" id="IPR012348">
    <property type="entry name" value="RNR-like"/>
</dbReference>
<dbReference type="SMART" id="SM00746">
    <property type="entry name" value="TRASH"/>
    <property type="match status" value="1"/>
</dbReference>
<evidence type="ECO:0000313" key="3">
    <source>
        <dbReference type="EMBL" id="OQP60710.1"/>
    </source>
</evidence>
<protein>
    <recommendedName>
        <fullName evidence="2">TRASH domain-containing protein</fullName>
    </recommendedName>
</protein>
<comment type="caution">
    <text evidence="3">The sequence shown here is derived from an EMBL/GenBank/DDBJ whole genome shotgun (WGS) entry which is preliminary data.</text>
</comment>
<dbReference type="InterPro" id="IPR011017">
    <property type="entry name" value="TRASH_dom"/>
</dbReference>
<dbReference type="STRING" id="1703345.A3860_32440"/>
<name>A0A1V9FQU5_9BACT</name>
<evidence type="ECO:0000256" key="1">
    <source>
        <dbReference type="SAM" id="SignalP"/>
    </source>
</evidence>
<dbReference type="RefSeq" id="WP_081152558.1">
    <property type="nucleotide sequence ID" value="NZ_LVYD01000059.1"/>
</dbReference>
<keyword evidence="4" id="KW-1185">Reference proteome</keyword>
<feature type="signal peptide" evidence="1">
    <location>
        <begin position="1"/>
        <end position="26"/>
    </location>
</feature>
<reference evidence="3 4" key="1">
    <citation type="submission" date="2016-03" db="EMBL/GenBank/DDBJ databases">
        <title>Niastella vici sp. nov., isolated from farmland soil.</title>
        <authorList>
            <person name="Chen L."/>
            <person name="Wang D."/>
            <person name="Yang S."/>
            <person name="Wang G."/>
        </authorList>
    </citation>
    <scope>NUCLEOTIDE SEQUENCE [LARGE SCALE GENOMIC DNA]</scope>
    <source>
        <strain evidence="3 4">DJ57</strain>
    </source>
</reference>
<proteinExistence type="predicted"/>
<feature type="domain" description="TRASH" evidence="2">
    <location>
        <begin position="54"/>
        <end position="91"/>
    </location>
</feature>
<evidence type="ECO:0000313" key="4">
    <source>
        <dbReference type="Proteomes" id="UP000192796"/>
    </source>
</evidence>
<dbReference type="EMBL" id="LVYD01000059">
    <property type="protein sequence ID" value="OQP60710.1"/>
    <property type="molecule type" value="Genomic_DNA"/>
</dbReference>
<organism evidence="3 4">
    <name type="scientific">Niastella vici</name>
    <dbReference type="NCBI Taxonomy" id="1703345"/>
    <lineage>
        <taxon>Bacteria</taxon>
        <taxon>Pseudomonadati</taxon>
        <taxon>Bacteroidota</taxon>
        <taxon>Chitinophagia</taxon>
        <taxon>Chitinophagales</taxon>
        <taxon>Chitinophagaceae</taxon>
        <taxon>Niastella</taxon>
    </lineage>
</organism>
<dbReference type="AlphaFoldDB" id="A0A1V9FQU5"/>